<dbReference type="EMBL" id="JAUSUT010000001">
    <property type="protein sequence ID" value="MDQ0381575.1"/>
    <property type="molecule type" value="Genomic_DNA"/>
</dbReference>
<dbReference type="InterPro" id="IPR029016">
    <property type="entry name" value="GAF-like_dom_sf"/>
</dbReference>
<comment type="caution">
    <text evidence="6">The sequence shown here is derived from an EMBL/GenBank/DDBJ whole genome shotgun (WGS) entry which is preliminary data.</text>
</comment>
<dbReference type="Gene3D" id="1.10.10.10">
    <property type="entry name" value="Winged helix-like DNA-binding domain superfamily/Winged helix DNA-binding domain"/>
    <property type="match status" value="1"/>
</dbReference>
<sequence>MAKLNSRDEARRATREVEASSRADYSEALERGLLVLTAFEEGEERLTQAQLARKLGLPRATVRRALLTLAHLGYVVAEDRAYRLAPKVLTLASGYLTTNPVSRVLQPVCDALAEDFQASCTAAVLDGPVAVMIARALPRQSLAIGQGIGFQVPAARSALGRVLLAGVEGERRRRHLLGDEMLDEESMIQLEDTLSQVATQGYAYVAHEVEAGFHSVAVPLRRWDDTLIAALNVGASVERLSRDEMLDRVLPALQATARKLQPQLV</sequence>
<dbReference type="InterPro" id="IPR050707">
    <property type="entry name" value="HTH_MetabolicPath_Reg"/>
</dbReference>
<dbReference type="InterPro" id="IPR036388">
    <property type="entry name" value="WH-like_DNA-bd_sf"/>
</dbReference>
<keyword evidence="3" id="KW-0804">Transcription</keyword>
<dbReference type="Gene3D" id="3.30.450.40">
    <property type="match status" value="1"/>
</dbReference>
<dbReference type="InterPro" id="IPR036390">
    <property type="entry name" value="WH_DNA-bd_sf"/>
</dbReference>
<organism evidence="6 7">
    <name type="scientific">Amycolatopsis thermophila</name>
    <dbReference type="NCBI Taxonomy" id="206084"/>
    <lineage>
        <taxon>Bacteria</taxon>
        <taxon>Bacillati</taxon>
        <taxon>Actinomycetota</taxon>
        <taxon>Actinomycetes</taxon>
        <taxon>Pseudonocardiales</taxon>
        <taxon>Pseudonocardiaceae</taxon>
        <taxon>Amycolatopsis</taxon>
    </lineage>
</organism>
<keyword evidence="1" id="KW-0805">Transcription regulation</keyword>
<name>A0ABU0F1W7_9PSEU</name>
<dbReference type="SUPFAM" id="SSF46785">
    <property type="entry name" value="Winged helix' DNA-binding domain"/>
    <property type="match status" value="1"/>
</dbReference>
<dbReference type="Pfam" id="PF09339">
    <property type="entry name" value="HTH_IclR"/>
    <property type="match status" value="1"/>
</dbReference>
<dbReference type="SUPFAM" id="SSF55781">
    <property type="entry name" value="GAF domain-like"/>
    <property type="match status" value="1"/>
</dbReference>
<dbReference type="InterPro" id="IPR005471">
    <property type="entry name" value="Tscrpt_reg_IclR_N"/>
</dbReference>
<dbReference type="PROSITE" id="PS51078">
    <property type="entry name" value="ICLR_ED"/>
    <property type="match status" value="1"/>
</dbReference>
<reference evidence="6 7" key="1">
    <citation type="submission" date="2023-07" db="EMBL/GenBank/DDBJ databases">
        <title>Sequencing the genomes of 1000 actinobacteria strains.</title>
        <authorList>
            <person name="Klenk H.-P."/>
        </authorList>
    </citation>
    <scope>NUCLEOTIDE SEQUENCE [LARGE SCALE GENOMIC DNA]</scope>
    <source>
        <strain evidence="6 7">DSM 45805</strain>
    </source>
</reference>
<dbReference type="PANTHER" id="PTHR30136">
    <property type="entry name" value="HELIX-TURN-HELIX TRANSCRIPTIONAL REGULATOR, ICLR FAMILY"/>
    <property type="match status" value="1"/>
</dbReference>
<evidence type="ECO:0000256" key="1">
    <source>
        <dbReference type="ARBA" id="ARBA00023015"/>
    </source>
</evidence>
<evidence type="ECO:0000259" key="4">
    <source>
        <dbReference type="PROSITE" id="PS51077"/>
    </source>
</evidence>
<dbReference type="PANTHER" id="PTHR30136:SF34">
    <property type="entry name" value="TRANSCRIPTIONAL REGULATOR"/>
    <property type="match status" value="1"/>
</dbReference>
<dbReference type="PROSITE" id="PS51077">
    <property type="entry name" value="HTH_ICLR"/>
    <property type="match status" value="1"/>
</dbReference>
<evidence type="ECO:0000259" key="5">
    <source>
        <dbReference type="PROSITE" id="PS51078"/>
    </source>
</evidence>
<feature type="domain" description="HTH iclR-type" evidence="4">
    <location>
        <begin position="26"/>
        <end position="86"/>
    </location>
</feature>
<proteinExistence type="predicted"/>
<dbReference type="InterPro" id="IPR014757">
    <property type="entry name" value="Tscrpt_reg_IclR_C"/>
</dbReference>
<evidence type="ECO:0000313" key="6">
    <source>
        <dbReference type="EMBL" id="MDQ0381575.1"/>
    </source>
</evidence>
<keyword evidence="2" id="KW-0238">DNA-binding</keyword>
<protein>
    <submittedName>
        <fullName evidence="6">IclR family pca regulon transcriptional regulator</fullName>
    </submittedName>
</protein>
<evidence type="ECO:0000256" key="3">
    <source>
        <dbReference type="ARBA" id="ARBA00023163"/>
    </source>
</evidence>
<dbReference type="Pfam" id="PF01614">
    <property type="entry name" value="IclR_C"/>
    <property type="match status" value="1"/>
</dbReference>
<dbReference type="SMART" id="SM00346">
    <property type="entry name" value="HTH_ICLR"/>
    <property type="match status" value="1"/>
</dbReference>
<evidence type="ECO:0000256" key="2">
    <source>
        <dbReference type="ARBA" id="ARBA00023125"/>
    </source>
</evidence>
<evidence type="ECO:0000313" key="7">
    <source>
        <dbReference type="Proteomes" id="UP001229651"/>
    </source>
</evidence>
<dbReference type="Proteomes" id="UP001229651">
    <property type="component" value="Unassembled WGS sequence"/>
</dbReference>
<gene>
    <name evidence="6" type="ORF">FB470_005569</name>
</gene>
<dbReference type="RefSeq" id="WP_306996310.1">
    <property type="nucleotide sequence ID" value="NZ_JAUSUT010000001.1"/>
</dbReference>
<accession>A0ABU0F1W7</accession>
<feature type="domain" description="IclR-ED" evidence="5">
    <location>
        <begin position="87"/>
        <end position="265"/>
    </location>
</feature>
<keyword evidence="7" id="KW-1185">Reference proteome</keyword>